<dbReference type="SUPFAM" id="SSF160996">
    <property type="entry name" value="HI0933 insert domain-like"/>
    <property type="match status" value="1"/>
</dbReference>
<proteinExistence type="predicted"/>
<evidence type="ECO:0000256" key="2">
    <source>
        <dbReference type="ARBA" id="ARBA00022630"/>
    </source>
</evidence>
<reference evidence="6 7" key="1">
    <citation type="submission" date="2018-07" db="EMBL/GenBank/DDBJ databases">
        <title>Genomic Encyclopedia of Type Strains, Phase III (KMG-III): the genomes of soil and plant-associated and newly described type strains.</title>
        <authorList>
            <person name="Whitman W."/>
        </authorList>
    </citation>
    <scope>NUCLEOTIDE SEQUENCE [LARGE SCALE GENOMIC DNA]</scope>
    <source>
        <strain evidence="6 7">CECT 8488</strain>
    </source>
</reference>
<protein>
    <recommendedName>
        <fullName evidence="8">NAD(FAD)-utilizing dehydrogenase</fullName>
    </recommendedName>
</protein>
<dbReference type="SUPFAM" id="SSF51905">
    <property type="entry name" value="FAD/NAD(P)-binding domain"/>
    <property type="match status" value="1"/>
</dbReference>
<feature type="domain" description="RsdA/BaiN/AoA(So)-like insert" evidence="5">
    <location>
        <begin position="195"/>
        <end position="346"/>
    </location>
</feature>
<organism evidence="6 7">
    <name type="scientific">Aestuariispira insulae</name>
    <dbReference type="NCBI Taxonomy" id="1461337"/>
    <lineage>
        <taxon>Bacteria</taxon>
        <taxon>Pseudomonadati</taxon>
        <taxon>Pseudomonadota</taxon>
        <taxon>Alphaproteobacteria</taxon>
        <taxon>Rhodospirillales</taxon>
        <taxon>Kiloniellaceae</taxon>
        <taxon>Aestuariispira</taxon>
    </lineage>
</organism>
<dbReference type="InterPro" id="IPR057661">
    <property type="entry name" value="RsdA/BaiN/AoA(So)_Rossmann"/>
</dbReference>
<dbReference type="PANTHER" id="PTHR42887:SF1">
    <property type="entry name" value="BLR3961 PROTEIN"/>
    <property type="match status" value="1"/>
</dbReference>
<comment type="caution">
    <text evidence="6">The sequence shown here is derived from an EMBL/GenBank/DDBJ whole genome shotgun (WGS) entry which is preliminary data.</text>
</comment>
<keyword evidence="7" id="KW-1185">Reference proteome</keyword>
<dbReference type="InterPro" id="IPR055178">
    <property type="entry name" value="RsdA/BaiN/AoA(So)-like_dom"/>
</dbReference>
<dbReference type="Gene3D" id="2.40.30.10">
    <property type="entry name" value="Translation factors"/>
    <property type="match status" value="1"/>
</dbReference>
<dbReference type="InterPro" id="IPR036188">
    <property type="entry name" value="FAD/NAD-bd_sf"/>
</dbReference>
<accession>A0A3D9HMM7</accession>
<evidence type="ECO:0000256" key="1">
    <source>
        <dbReference type="ARBA" id="ARBA00001974"/>
    </source>
</evidence>
<dbReference type="Pfam" id="PF22780">
    <property type="entry name" value="HI0933_like_1st"/>
    <property type="match status" value="1"/>
</dbReference>
<dbReference type="Gene3D" id="3.50.50.60">
    <property type="entry name" value="FAD/NAD(P)-binding domain"/>
    <property type="match status" value="1"/>
</dbReference>
<dbReference type="Proteomes" id="UP000256845">
    <property type="component" value="Unassembled WGS sequence"/>
</dbReference>
<keyword evidence="2" id="KW-0285">Flavoprotein</keyword>
<dbReference type="InterPro" id="IPR022460">
    <property type="entry name" value="Flavoprotein_PP4765"/>
</dbReference>
<comment type="cofactor">
    <cofactor evidence="1">
        <name>FAD</name>
        <dbReference type="ChEBI" id="CHEBI:57692"/>
    </cofactor>
</comment>
<evidence type="ECO:0000259" key="4">
    <source>
        <dbReference type="Pfam" id="PF03486"/>
    </source>
</evidence>
<evidence type="ECO:0000313" key="6">
    <source>
        <dbReference type="EMBL" id="RED50743.1"/>
    </source>
</evidence>
<dbReference type="AlphaFoldDB" id="A0A3D9HMM7"/>
<dbReference type="PANTHER" id="PTHR42887">
    <property type="entry name" value="OS12G0638800 PROTEIN"/>
    <property type="match status" value="1"/>
</dbReference>
<name>A0A3D9HMM7_9PROT</name>
<evidence type="ECO:0000256" key="3">
    <source>
        <dbReference type="ARBA" id="ARBA00022827"/>
    </source>
</evidence>
<sequence length="411" mass="45363">MTEQGNPVVSIIGGGPAGLMAAEALTDYPCEIHVYDAMPSFGRKFLMAGKSGLNLTHAEAYESFLKRYGARQEKLKGSIDRFPPKLLQEWAAGLGIETFVGSSGRIFPTHYKASPLLRAWLERLDRNGVQFHRRHRWVGWSDHNTLCFETDGSRQEYPTSATILAMGGGSWSKLGSDAAWIPVLERSGIAIQPLRPSNCGFGVDWSDHFRGKFSGEPVKTVCLSTKDTRLQGEFVISHRGIEGSAVYALSARLRDQIAQDGKADLYLDLLPDIDEQEIFRRLERPRGADSKANHLRKTLRLKGVKAGLLRELTDKQTFEDNHLLAQAVKALPIPLTQPHPIDEAISTAGGVCFQELNDNLMIRKRPSVFCAGEMLDWEAPTGGYLLNACLATGLTAGLGAANWLHLDFKPH</sequence>
<dbReference type="OrthoDB" id="5288829at2"/>
<dbReference type="InterPro" id="IPR023166">
    <property type="entry name" value="BaiN-like_dom_sf"/>
</dbReference>
<dbReference type="Gene3D" id="1.10.8.260">
    <property type="entry name" value="HI0933 insert domain-like"/>
    <property type="match status" value="1"/>
</dbReference>
<feature type="domain" description="RsdA/BaiN/AoA(So)-like Rossmann fold-like" evidence="4">
    <location>
        <begin position="9"/>
        <end position="397"/>
    </location>
</feature>
<evidence type="ECO:0000259" key="5">
    <source>
        <dbReference type="Pfam" id="PF22780"/>
    </source>
</evidence>
<dbReference type="Pfam" id="PF03486">
    <property type="entry name" value="HI0933_like"/>
    <property type="match status" value="1"/>
</dbReference>
<dbReference type="EMBL" id="QRDW01000004">
    <property type="protein sequence ID" value="RED50743.1"/>
    <property type="molecule type" value="Genomic_DNA"/>
</dbReference>
<dbReference type="NCBIfam" id="TIGR00275">
    <property type="entry name" value="aminoacetone oxidase family FAD-binding enzyme"/>
    <property type="match status" value="1"/>
</dbReference>
<evidence type="ECO:0000313" key="7">
    <source>
        <dbReference type="Proteomes" id="UP000256845"/>
    </source>
</evidence>
<keyword evidence="3" id="KW-0274">FAD</keyword>
<gene>
    <name evidence="6" type="ORF">DFP90_10414</name>
</gene>
<dbReference type="NCBIfam" id="TIGR03862">
    <property type="entry name" value="flavo_PP4765"/>
    <property type="match status" value="1"/>
</dbReference>
<dbReference type="PRINTS" id="PR00420">
    <property type="entry name" value="RNGMNOXGNASE"/>
</dbReference>
<dbReference type="RefSeq" id="WP_115936548.1">
    <property type="nucleotide sequence ID" value="NZ_QRDW01000004.1"/>
</dbReference>
<dbReference type="InterPro" id="IPR004792">
    <property type="entry name" value="BaiN-like"/>
</dbReference>
<evidence type="ECO:0008006" key="8">
    <source>
        <dbReference type="Google" id="ProtNLM"/>
    </source>
</evidence>